<dbReference type="InterPro" id="IPR045516">
    <property type="entry name" value="DUF6477"/>
</dbReference>
<evidence type="ECO:0000313" key="2">
    <source>
        <dbReference type="Proteomes" id="UP000199356"/>
    </source>
</evidence>
<evidence type="ECO:0000313" key="1">
    <source>
        <dbReference type="EMBL" id="SFP63260.1"/>
    </source>
</evidence>
<dbReference type="EMBL" id="FOXA01000009">
    <property type="protein sequence ID" value="SFP63260.1"/>
    <property type="molecule type" value="Genomic_DNA"/>
</dbReference>
<gene>
    <name evidence="1" type="ORF">SAMN04488047_109143</name>
</gene>
<accession>A0A1I5RXV2</accession>
<proteinExistence type="predicted"/>
<organism evidence="1 2">
    <name type="scientific">Tranquillimonas alkanivorans</name>
    <dbReference type="NCBI Taxonomy" id="441119"/>
    <lineage>
        <taxon>Bacteria</taxon>
        <taxon>Pseudomonadati</taxon>
        <taxon>Pseudomonadota</taxon>
        <taxon>Alphaproteobacteria</taxon>
        <taxon>Rhodobacterales</taxon>
        <taxon>Roseobacteraceae</taxon>
        <taxon>Tranquillimonas</taxon>
    </lineage>
</organism>
<protein>
    <submittedName>
        <fullName evidence="1">Uncharacterized protein</fullName>
    </submittedName>
</protein>
<dbReference type="AlphaFoldDB" id="A0A1I5RXV2"/>
<dbReference type="Proteomes" id="UP000199356">
    <property type="component" value="Unassembled WGS sequence"/>
</dbReference>
<reference evidence="1 2" key="1">
    <citation type="submission" date="2016-10" db="EMBL/GenBank/DDBJ databases">
        <authorList>
            <person name="de Groot N.N."/>
        </authorList>
    </citation>
    <scope>NUCLEOTIDE SEQUENCE [LARGE SCALE GENOMIC DNA]</scope>
    <source>
        <strain evidence="1 2">DSM 19547</strain>
    </source>
</reference>
<dbReference type="Pfam" id="PF20083">
    <property type="entry name" value="DUF6477"/>
    <property type="match status" value="1"/>
</dbReference>
<name>A0A1I5RXV2_9RHOB</name>
<keyword evidence="2" id="KW-1185">Reference proteome</keyword>
<sequence length="92" mass="10092">MPLPNALTTLRRPRLLVRAARFALADYDRGRDLRRVLRADPPHAAPRAVAVLLEQEGRADAARRRGDGTYDAARHVATLAALMAEARRLAAA</sequence>
<dbReference type="STRING" id="441119.SAMN04488047_109143"/>